<evidence type="ECO:0000256" key="1">
    <source>
        <dbReference type="SAM" id="MobiDB-lite"/>
    </source>
</evidence>
<proteinExistence type="predicted"/>
<feature type="region of interest" description="Disordered" evidence="1">
    <location>
        <begin position="230"/>
        <end position="262"/>
    </location>
</feature>
<keyword evidence="3" id="KW-1185">Reference proteome</keyword>
<evidence type="ECO:0000313" key="2">
    <source>
        <dbReference type="EMBL" id="KXJ84822.1"/>
    </source>
</evidence>
<dbReference type="AlphaFoldDB" id="A0A136IIT1"/>
<dbReference type="InParanoid" id="A0A136IIT1"/>
<dbReference type="EMBL" id="KQ964325">
    <property type="protein sequence ID" value="KXJ84822.1"/>
    <property type="molecule type" value="Genomic_DNA"/>
</dbReference>
<gene>
    <name evidence="2" type="ORF">Micbo1qcDRAFT_181335</name>
</gene>
<feature type="compositionally biased region" description="Basic and acidic residues" evidence="1">
    <location>
        <begin position="230"/>
        <end position="247"/>
    </location>
</feature>
<accession>A0A136IIT1</accession>
<organism evidence="2 3">
    <name type="scientific">Microdochium bolleyi</name>
    <dbReference type="NCBI Taxonomy" id="196109"/>
    <lineage>
        <taxon>Eukaryota</taxon>
        <taxon>Fungi</taxon>
        <taxon>Dikarya</taxon>
        <taxon>Ascomycota</taxon>
        <taxon>Pezizomycotina</taxon>
        <taxon>Sordariomycetes</taxon>
        <taxon>Xylariomycetidae</taxon>
        <taxon>Xylariales</taxon>
        <taxon>Microdochiaceae</taxon>
        <taxon>Microdochium</taxon>
    </lineage>
</organism>
<dbReference type="Proteomes" id="UP000070501">
    <property type="component" value="Unassembled WGS sequence"/>
</dbReference>
<evidence type="ECO:0000313" key="3">
    <source>
        <dbReference type="Proteomes" id="UP000070501"/>
    </source>
</evidence>
<name>A0A136IIT1_9PEZI</name>
<reference evidence="3" key="1">
    <citation type="submission" date="2016-02" db="EMBL/GenBank/DDBJ databases">
        <title>Draft genome sequence of Microdochium bolleyi, a fungal endophyte of beachgrass.</title>
        <authorList>
            <consortium name="DOE Joint Genome Institute"/>
            <person name="David A.S."/>
            <person name="May G."/>
            <person name="Haridas S."/>
            <person name="Lim J."/>
            <person name="Wang M."/>
            <person name="Labutti K."/>
            <person name="Lipzen A."/>
            <person name="Barry K."/>
            <person name="Grigoriev I.V."/>
        </authorList>
    </citation>
    <scope>NUCLEOTIDE SEQUENCE [LARGE SCALE GENOMIC DNA]</scope>
    <source>
        <strain evidence="3">J235TASD1</strain>
    </source>
</reference>
<protein>
    <submittedName>
        <fullName evidence="2">Uncharacterized protein</fullName>
    </submittedName>
</protein>
<sequence>MLILMKAGPSRFETIYTTGDFSSRSVLTRVWCPALKGSCSASTSMAQTGSEHPKGRIAIINESGSGPSFLEYLVKAVADPKLDSNIDEDTRTEKQSAECFLYTITKNEYRRTQGETWGRLPHNNEIVEVLGPTHNIDRILGSGGSFRTVVLLLYDTTRPPTPTSTRAVERWEKLNKGSPDEVSSTSAILVSTFSDISLETGKGVPELIAKAYGLLGVKCPGIAMQLGRDAPEEKESLHAEPDEKLRPESLPAEPPKEDAQTEDVRLEHLCSEKVRLKQPSRNWAIPDCCGRCPLAIACRNLVDTWRVRINRWRARLASLSRRDCPRAGRRSAKWHESMEPLLKKERAVES</sequence>